<feature type="non-terminal residue" evidence="2">
    <location>
        <position position="174"/>
    </location>
</feature>
<proteinExistence type="predicted"/>
<protein>
    <recommendedName>
        <fullName evidence="4">Glycosyltransferase RgtA/B/C/D-like domain-containing protein</fullName>
    </recommendedName>
</protein>
<sequence length="174" mass="19229">MTPRAARAVFAATMAVAIAIRLVLVFLTPYGHLVRNRLEGLNDEPAHMNYIRALATTHRFPVQTHHAAEPGAFDRADFEYYQPPLAHLIDVPVVWIAGTHAILACRLVSFVFGLLTLLVLDRVLGRLGGSTTVRRLGVAFLALLPVHAYFTSLISNDALTWLIAFLLTHQLLVL</sequence>
<dbReference type="Proteomes" id="UP000807850">
    <property type="component" value="Unassembled WGS sequence"/>
</dbReference>
<keyword evidence="1" id="KW-0812">Transmembrane</keyword>
<keyword evidence="1" id="KW-1133">Transmembrane helix</keyword>
<keyword evidence="1" id="KW-0472">Membrane</keyword>
<comment type="caution">
    <text evidence="2">The sequence shown here is derived from an EMBL/GenBank/DDBJ whole genome shotgun (WGS) entry which is preliminary data.</text>
</comment>
<dbReference type="EMBL" id="JACQAY010000067">
    <property type="protein sequence ID" value="MBI3539095.1"/>
    <property type="molecule type" value="Genomic_DNA"/>
</dbReference>
<feature type="transmembrane region" description="Helical" evidence="1">
    <location>
        <begin position="93"/>
        <end position="120"/>
    </location>
</feature>
<gene>
    <name evidence="2" type="ORF">HY076_02335</name>
</gene>
<reference evidence="2" key="1">
    <citation type="submission" date="2020-07" db="EMBL/GenBank/DDBJ databases">
        <title>Huge and variable diversity of episymbiotic CPR bacteria and DPANN archaea in groundwater ecosystems.</title>
        <authorList>
            <person name="He C.Y."/>
            <person name="Keren R."/>
            <person name="Whittaker M."/>
            <person name="Farag I.F."/>
            <person name="Doudna J."/>
            <person name="Cate J.H.D."/>
            <person name="Banfield J.F."/>
        </authorList>
    </citation>
    <scope>NUCLEOTIDE SEQUENCE</scope>
    <source>
        <strain evidence="2">NC_groundwater_928_Pr1_S-0.2um_72_17</strain>
    </source>
</reference>
<feature type="transmembrane region" description="Helical" evidence="1">
    <location>
        <begin position="7"/>
        <end position="27"/>
    </location>
</feature>
<accession>A0A9D6L8W5</accession>
<evidence type="ECO:0000313" key="3">
    <source>
        <dbReference type="Proteomes" id="UP000807850"/>
    </source>
</evidence>
<feature type="transmembrane region" description="Helical" evidence="1">
    <location>
        <begin position="132"/>
        <end position="152"/>
    </location>
</feature>
<organism evidence="2 3">
    <name type="scientific">Eiseniibacteriota bacterium</name>
    <dbReference type="NCBI Taxonomy" id="2212470"/>
    <lineage>
        <taxon>Bacteria</taxon>
        <taxon>Candidatus Eiseniibacteriota</taxon>
    </lineage>
</organism>
<evidence type="ECO:0000313" key="2">
    <source>
        <dbReference type="EMBL" id="MBI3539095.1"/>
    </source>
</evidence>
<evidence type="ECO:0000256" key="1">
    <source>
        <dbReference type="SAM" id="Phobius"/>
    </source>
</evidence>
<name>A0A9D6L8W5_UNCEI</name>
<evidence type="ECO:0008006" key="4">
    <source>
        <dbReference type="Google" id="ProtNLM"/>
    </source>
</evidence>
<dbReference type="AlphaFoldDB" id="A0A9D6L8W5"/>